<evidence type="ECO:0000256" key="7">
    <source>
        <dbReference type="ARBA" id="ARBA00022927"/>
    </source>
</evidence>
<dbReference type="SUPFAM" id="SSF103054">
    <property type="entry name" value="General secretion pathway protein M, EpsM"/>
    <property type="match status" value="1"/>
</dbReference>
<keyword evidence="4 10" id="KW-1003">Cell membrane</keyword>
<evidence type="ECO:0000256" key="11">
    <source>
        <dbReference type="SAM" id="Phobius"/>
    </source>
</evidence>
<dbReference type="Pfam" id="PF04612">
    <property type="entry name" value="T2SSM"/>
    <property type="match status" value="1"/>
</dbReference>
<evidence type="ECO:0000313" key="13">
    <source>
        <dbReference type="Proteomes" id="UP000515276"/>
    </source>
</evidence>
<evidence type="ECO:0000256" key="1">
    <source>
        <dbReference type="ARBA" id="ARBA00004377"/>
    </source>
</evidence>
<comment type="function">
    <text evidence="10">Inner membrane component of the type II secretion system required for the energy-dependent secretion of extracellular factors such as proteases and toxins from the periplasm.</text>
</comment>
<dbReference type="InterPro" id="IPR023229">
    <property type="entry name" value="T2SS_M_periplasmic_sf"/>
</dbReference>
<evidence type="ECO:0000256" key="10">
    <source>
        <dbReference type="PIRNR" id="PIRNR006291"/>
    </source>
</evidence>
<evidence type="ECO:0000256" key="6">
    <source>
        <dbReference type="ARBA" id="ARBA00022692"/>
    </source>
</evidence>
<dbReference type="EMBL" id="CP059139">
    <property type="protein sequence ID" value="QMV65250.1"/>
    <property type="molecule type" value="Genomic_DNA"/>
</dbReference>
<keyword evidence="13" id="KW-1185">Reference proteome</keyword>
<evidence type="ECO:0000256" key="5">
    <source>
        <dbReference type="ARBA" id="ARBA00022519"/>
    </source>
</evidence>
<gene>
    <name evidence="12" type="ORF">HS968_09375</name>
</gene>
<evidence type="ECO:0000256" key="8">
    <source>
        <dbReference type="ARBA" id="ARBA00022989"/>
    </source>
</evidence>
<name>A0A7G5DU25_9PSED</name>
<dbReference type="GO" id="GO:0015627">
    <property type="term" value="C:type II protein secretion system complex"/>
    <property type="evidence" value="ECO:0007669"/>
    <property type="project" value="InterPro"/>
</dbReference>
<dbReference type="InterPro" id="IPR007690">
    <property type="entry name" value="T2SS_GspM"/>
</dbReference>
<keyword evidence="7 10" id="KW-0653">Protein transport</keyword>
<comment type="similarity">
    <text evidence="2 10">Belongs to the GSP M family.</text>
</comment>
<dbReference type="GO" id="GO:0005886">
    <property type="term" value="C:plasma membrane"/>
    <property type="evidence" value="ECO:0007669"/>
    <property type="project" value="UniProtKB-SubCell"/>
</dbReference>
<dbReference type="Proteomes" id="UP000515276">
    <property type="component" value="Chromosome"/>
</dbReference>
<dbReference type="AlphaFoldDB" id="A0A7G5DU25"/>
<keyword evidence="5 10" id="KW-0997">Cell inner membrane</keyword>
<accession>A0A7G5DU25</accession>
<evidence type="ECO:0000256" key="4">
    <source>
        <dbReference type="ARBA" id="ARBA00022475"/>
    </source>
</evidence>
<comment type="subcellular location">
    <subcellularLocation>
        <location evidence="1">Cell inner membrane</location>
        <topology evidence="1">Single-pass membrane protein</topology>
    </subcellularLocation>
</comment>
<keyword evidence="3 10" id="KW-0813">Transport</keyword>
<protein>
    <recommendedName>
        <fullName evidence="10">Type II secretion system protein M</fullName>
        <shortName evidence="10">T2SS protein M</shortName>
    </recommendedName>
    <alternativeName>
        <fullName evidence="10">General secretion pathway protein M</fullName>
    </alternativeName>
</protein>
<keyword evidence="8 11" id="KW-1133">Transmembrane helix</keyword>
<organism evidence="12 13">
    <name type="scientific">Pseudomonas berkeleyensis</name>
    <dbReference type="NCBI Taxonomy" id="2726956"/>
    <lineage>
        <taxon>Bacteria</taxon>
        <taxon>Pseudomonadati</taxon>
        <taxon>Pseudomonadota</taxon>
        <taxon>Gammaproteobacteria</taxon>
        <taxon>Pseudomonadales</taxon>
        <taxon>Pseudomonadaceae</taxon>
        <taxon>Pseudomonas</taxon>
    </lineage>
</organism>
<dbReference type="PIRSF" id="PIRSF006291">
    <property type="entry name" value="GspM"/>
    <property type="match status" value="1"/>
</dbReference>
<proteinExistence type="inferred from homology"/>
<evidence type="ECO:0000313" key="12">
    <source>
        <dbReference type="EMBL" id="QMV65250.1"/>
    </source>
</evidence>
<evidence type="ECO:0000256" key="3">
    <source>
        <dbReference type="ARBA" id="ARBA00022448"/>
    </source>
</evidence>
<sequence>MSGMSRTGLTESLQLHWQRSPLAQRWQTLPARDRLALMALSVFLLLVLFYLALWQPAQRHAQAARAAFEEQRALYAYMQSRAPQVQGRDLQPRASLDPVRLQGVVTASAAQQGLVIERLDAEGYGAVQVNLQPVAFAQLLRWIEALETQGVRVEEAGLDRAEENRVTARLSLRVDG</sequence>
<evidence type="ECO:0000256" key="9">
    <source>
        <dbReference type="ARBA" id="ARBA00023136"/>
    </source>
</evidence>
<feature type="transmembrane region" description="Helical" evidence="11">
    <location>
        <begin position="35"/>
        <end position="54"/>
    </location>
</feature>
<dbReference type="GO" id="GO:0015628">
    <property type="term" value="P:protein secretion by the type II secretion system"/>
    <property type="evidence" value="ECO:0007669"/>
    <property type="project" value="InterPro"/>
</dbReference>
<reference evidence="12 13" key="1">
    <citation type="journal article" date="2020" name="G3 (Bethesda)">
        <title>CeMbio - The Caenorhabditis elegans Microbiome Resource.</title>
        <authorList>
            <person name="Dirksen P."/>
            <person name="Assie A."/>
            <person name="Zimmermann J."/>
            <person name="Zhang F."/>
            <person name="Tietje A.M."/>
            <person name="Marsh S.A."/>
            <person name="Felix M.A."/>
            <person name="Shapira M."/>
            <person name="Kaleta C."/>
            <person name="Schulenburg H."/>
            <person name="Samuel B."/>
        </authorList>
    </citation>
    <scope>NUCLEOTIDE SEQUENCE [LARGE SCALE GENOMIC DNA]</scope>
    <source>
        <strain evidence="12 13">MSPm1</strain>
    </source>
</reference>
<keyword evidence="6 11" id="KW-0812">Transmembrane</keyword>
<evidence type="ECO:0000256" key="2">
    <source>
        <dbReference type="ARBA" id="ARBA00010637"/>
    </source>
</evidence>
<dbReference type="Gene3D" id="3.30.1360.100">
    <property type="entry name" value="General secretion pathway protein M, EpsM"/>
    <property type="match status" value="1"/>
</dbReference>
<keyword evidence="9 10" id="KW-0472">Membrane</keyword>